<dbReference type="EMBL" id="JAUSUX010000015">
    <property type="protein sequence ID" value="MDQ0286881.1"/>
    <property type="molecule type" value="Genomic_DNA"/>
</dbReference>
<organism evidence="1 2">
    <name type="scientific">Desulfofundulus luciae</name>
    <dbReference type="NCBI Taxonomy" id="74702"/>
    <lineage>
        <taxon>Bacteria</taxon>
        <taxon>Bacillati</taxon>
        <taxon>Bacillota</taxon>
        <taxon>Clostridia</taxon>
        <taxon>Eubacteriales</taxon>
        <taxon>Peptococcaceae</taxon>
        <taxon>Desulfofundulus</taxon>
    </lineage>
</organism>
<gene>
    <name evidence="1" type="ORF">J2Z49_001998</name>
</gene>
<sequence length="65" mass="7332">MKREAGANPARSRHCEGEGLHSKVTVQHSVRLFSALIEIGYCYDKVTAKETITWLSAGWEDVELR</sequence>
<proteinExistence type="predicted"/>
<protein>
    <submittedName>
        <fullName evidence="1">Uncharacterized protein</fullName>
    </submittedName>
</protein>
<comment type="caution">
    <text evidence="1">The sequence shown here is derived from an EMBL/GenBank/DDBJ whole genome shotgun (WGS) entry which is preliminary data.</text>
</comment>
<evidence type="ECO:0000313" key="1">
    <source>
        <dbReference type="EMBL" id="MDQ0286881.1"/>
    </source>
</evidence>
<reference evidence="1 2" key="1">
    <citation type="submission" date="2023-07" db="EMBL/GenBank/DDBJ databases">
        <title>Genomic Encyclopedia of Type Strains, Phase IV (KMG-IV): sequencing the most valuable type-strain genomes for metagenomic binning, comparative biology and taxonomic classification.</title>
        <authorList>
            <person name="Goeker M."/>
        </authorList>
    </citation>
    <scope>NUCLEOTIDE SEQUENCE [LARGE SCALE GENOMIC DNA]</scope>
    <source>
        <strain evidence="1 2">DSM 12396</strain>
    </source>
</reference>
<evidence type="ECO:0000313" key="2">
    <source>
        <dbReference type="Proteomes" id="UP001225644"/>
    </source>
</evidence>
<dbReference type="Proteomes" id="UP001225644">
    <property type="component" value="Unassembled WGS sequence"/>
</dbReference>
<keyword evidence="2" id="KW-1185">Reference proteome</keyword>
<accession>A0ABU0B4K3</accession>
<name>A0ABU0B4K3_9FIRM</name>